<dbReference type="EMBL" id="WUBR01000001">
    <property type="protein sequence ID" value="MWV27047.1"/>
    <property type="molecule type" value="Genomic_DNA"/>
</dbReference>
<feature type="transmembrane region" description="Helical" evidence="2">
    <location>
        <begin position="20"/>
        <end position="38"/>
    </location>
</feature>
<name>A0A844X9M6_9SPHN</name>
<feature type="transmembrane region" description="Helical" evidence="2">
    <location>
        <begin position="44"/>
        <end position="64"/>
    </location>
</feature>
<evidence type="ECO:0000256" key="2">
    <source>
        <dbReference type="SAM" id="Phobius"/>
    </source>
</evidence>
<comment type="caution">
    <text evidence="3">The sequence shown here is derived from an EMBL/GenBank/DDBJ whole genome shotgun (WGS) entry which is preliminary data.</text>
</comment>
<feature type="compositionally biased region" description="Low complexity" evidence="1">
    <location>
        <begin position="200"/>
        <end position="215"/>
    </location>
</feature>
<reference evidence="3 4" key="1">
    <citation type="submission" date="2019-12" db="EMBL/GenBank/DDBJ databases">
        <authorList>
            <person name="Lee S.D."/>
        </authorList>
    </citation>
    <scope>NUCLEOTIDE SEQUENCE [LARGE SCALE GENOMIC DNA]</scope>
    <source>
        <strain evidence="3 4">GH3-10</strain>
    </source>
</reference>
<gene>
    <name evidence="3" type="ORF">GRF63_03925</name>
</gene>
<evidence type="ECO:0000313" key="3">
    <source>
        <dbReference type="EMBL" id="MWV27047.1"/>
    </source>
</evidence>
<keyword evidence="2" id="KW-0812">Transmembrane</keyword>
<keyword evidence="2" id="KW-1133">Transmembrane helix</keyword>
<feature type="region of interest" description="Disordered" evidence="1">
    <location>
        <begin position="189"/>
        <end position="222"/>
    </location>
</feature>
<dbReference type="Proteomes" id="UP000461409">
    <property type="component" value="Unassembled WGS sequence"/>
</dbReference>
<keyword evidence="4" id="KW-1185">Reference proteome</keyword>
<evidence type="ECO:0000313" key="4">
    <source>
        <dbReference type="Proteomes" id="UP000461409"/>
    </source>
</evidence>
<feature type="transmembrane region" description="Helical" evidence="2">
    <location>
        <begin position="103"/>
        <end position="125"/>
    </location>
</feature>
<organism evidence="3 4">
    <name type="scientific">Aurantiacibacter rhizosphaerae</name>
    <dbReference type="NCBI Taxonomy" id="2691582"/>
    <lineage>
        <taxon>Bacteria</taxon>
        <taxon>Pseudomonadati</taxon>
        <taxon>Pseudomonadota</taxon>
        <taxon>Alphaproteobacteria</taxon>
        <taxon>Sphingomonadales</taxon>
        <taxon>Erythrobacteraceae</taxon>
        <taxon>Aurantiacibacter</taxon>
    </lineage>
</organism>
<proteinExistence type="predicted"/>
<sequence length="222" mass="23497">MAFSADDSSRISRSGYWKHFFINVVAVLLLIGVAFGSLASGAWVFAIIAVLLIVPVGIYFRVVMMRRCRDIGWPPALPWITFGLGVVGGMFNFEGYARMDMDVLLGGSALSSLVSLLDFALMITLGSVRGRDGANYAQVFGEGPAQANMRTGPRAASDFGAPAPSVATGDGDAMDDAIARAVENYRRTGSAVPNLTQANAPSRSTPRAAPPSRATGFGRKMI</sequence>
<dbReference type="RefSeq" id="WP_160484661.1">
    <property type="nucleotide sequence ID" value="NZ_WUBR01000001.1"/>
</dbReference>
<reference evidence="3 4" key="2">
    <citation type="submission" date="2020-02" db="EMBL/GenBank/DDBJ databases">
        <title>Erythrobacter dongmakensis sp. nov., isolated from a tidal mudflat.</title>
        <authorList>
            <person name="Kim I.S."/>
        </authorList>
    </citation>
    <scope>NUCLEOTIDE SEQUENCE [LARGE SCALE GENOMIC DNA]</scope>
    <source>
        <strain evidence="3 4">GH3-10</strain>
    </source>
</reference>
<accession>A0A844X9M6</accession>
<keyword evidence="2" id="KW-0472">Membrane</keyword>
<dbReference type="AlphaFoldDB" id="A0A844X9M6"/>
<protein>
    <submittedName>
        <fullName evidence="3">DUF805 domain-containing protein</fullName>
    </submittedName>
</protein>
<feature type="transmembrane region" description="Helical" evidence="2">
    <location>
        <begin position="76"/>
        <end position="97"/>
    </location>
</feature>
<evidence type="ECO:0000256" key="1">
    <source>
        <dbReference type="SAM" id="MobiDB-lite"/>
    </source>
</evidence>